<dbReference type="CDD" id="cd00158">
    <property type="entry name" value="RHOD"/>
    <property type="match status" value="3"/>
</dbReference>
<organism evidence="3 4">
    <name type="scientific">Desulfuromonas versatilis</name>
    <dbReference type="NCBI Taxonomy" id="2802975"/>
    <lineage>
        <taxon>Bacteria</taxon>
        <taxon>Pseudomonadati</taxon>
        <taxon>Thermodesulfobacteriota</taxon>
        <taxon>Desulfuromonadia</taxon>
        <taxon>Desulfuromonadales</taxon>
        <taxon>Desulfuromonadaceae</taxon>
        <taxon>Desulfuromonas</taxon>
    </lineage>
</organism>
<dbReference type="InterPro" id="IPR001763">
    <property type="entry name" value="Rhodanese-like_dom"/>
</dbReference>
<feature type="signal peptide" evidence="1">
    <location>
        <begin position="1"/>
        <end position="23"/>
    </location>
</feature>
<dbReference type="Gene3D" id="3.40.250.10">
    <property type="entry name" value="Rhodanese-like domain"/>
    <property type="match status" value="3"/>
</dbReference>
<dbReference type="InterPro" id="IPR050229">
    <property type="entry name" value="GlpE_sulfurtransferase"/>
</dbReference>
<dbReference type="InterPro" id="IPR036873">
    <property type="entry name" value="Rhodanese-like_dom_sf"/>
</dbReference>
<feature type="chain" id="PRO_5047436205" evidence="1">
    <location>
        <begin position="24"/>
        <end position="393"/>
    </location>
</feature>
<sequence length="393" mass="42503">MIGRFALQKAMFLLALLAAGCSAAVQPQPPADPAGQATAQAPGKIEKAVEQDPALRITTAEVMHLVALGPELGHFFLVDARPEVKYQEGHVPHAVSIPKPLLSQNLDKLPKDETIIFYCGGLHCALSPESAEIARQNGFSNLKVWYEGMPGWTEAGNYAVTELPYVEKLVTQGSDKPFLLVDSRPAVKYNKAFIPGAVSIPKAEFDLKKGLLPTDKDLPVIFYCGGYKCELSHESAKLALELGYKNVSVFAAGEPAWQEAGLPLWGDEPSGAVTKAAPKEEGALPEAIAAAEFKQLLQKGKIQVIDVRAPKEFGEGHIPGSINIYDEDFIFKTREAVAQLATDKRVVLVCSTGARSASAYYAILGESDYPNKKRLQYLDCVVDYLPDGSFVAD</sequence>
<dbReference type="PROSITE" id="PS50206">
    <property type="entry name" value="RHODANESE_3"/>
    <property type="match status" value="3"/>
</dbReference>
<feature type="domain" description="Rhodanese" evidence="2">
    <location>
        <begin position="71"/>
        <end position="161"/>
    </location>
</feature>
<evidence type="ECO:0000256" key="1">
    <source>
        <dbReference type="SAM" id="SignalP"/>
    </source>
</evidence>
<protein>
    <submittedName>
        <fullName evidence="3">Rhodanese-like domain-containing protein</fullName>
    </submittedName>
</protein>
<evidence type="ECO:0000313" key="4">
    <source>
        <dbReference type="Proteomes" id="UP001319827"/>
    </source>
</evidence>
<dbReference type="RefSeq" id="WP_221250528.1">
    <property type="nucleotide sequence ID" value="NZ_AP024355.1"/>
</dbReference>
<name>A0ABN6DS50_9BACT</name>
<proteinExistence type="predicted"/>
<dbReference type="PROSITE" id="PS51257">
    <property type="entry name" value="PROKAR_LIPOPROTEIN"/>
    <property type="match status" value="1"/>
</dbReference>
<dbReference type="SMART" id="SM00450">
    <property type="entry name" value="RHOD"/>
    <property type="match status" value="3"/>
</dbReference>
<accession>A0ABN6DS50</accession>
<dbReference type="SUPFAM" id="SSF52821">
    <property type="entry name" value="Rhodanese/Cell cycle control phosphatase"/>
    <property type="match status" value="3"/>
</dbReference>
<dbReference type="Proteomes" id="UP001319827">
    <property type="component" value="Chromosome"/>
</dbReference>
<keyword evidence="1" id="KW-0732">Signal</keyword>
<dbReference type="Pfam" id="PF00581">
    <property type="entry name" value="Rhodanese"/>
    <property type="match status" value="3"/>
</dbReference>
<reference evidence="3 4" key="2">
    <citation type="journal article" date="2021" name="Int. J. Syst. Evol. Microbiol.">
        <title>Isolation and Polyphasic Characterization of Desulfuromonas versatilis sp. Nov., an Electrogenic Bacteria Capable of Versatile Metabolism Isolated from a Graphene Oxide-Reducing Enrichment Culture.</title>
        <authorList>
            <person name="Xie L."/>
            <person name="Yoshida N."/>
            <person name="Ishii S."/>
            <person name="Meng L."/>
        </authorList>
    </citation>
    <scope>NUCLEOTIDE SEQUENCE [LARGE SCALE GENOMIC DNA]</scope>
    <source>
        <strain evidence="3 4">NIT-T3</strain>
    </source>
</reference>
<keyword evidence="4" id="KW-1185">Reference proteome</keyword>
<feature type="domain" description="Rhodanese" evidence="2">
    <location>
        <begin position="298"/>
        <end position="362"/>
    </location>
</feature>
<dbReference type="PANTHER" id="PTHR43031">
    <property type="entry name" value="FAD-DEPENDENT OXIDOREDUCTASE"/>
    <property type="match status" value="1"/>
</dbReference>
<reference evidence="3 4" key="1">
    <citation type="journal article" date="2016" name="C (Basel)">
        <title>Selective Growth of and Electricity Production by Marine Exoelectrogenic Bacteria in Self-Aggregated Hydrogel of Microbially Reduced Graphene Oxide.</title>
        <authorList>
            <person name="Yoshida N."/>
            <person name="Goto Y."/>
            <person name="Miyata Y."/>
        </authorList>
    </citation>
    <scope>NUCLEOTIDE SEQUENCE [LARGE SCALE GENOMIC DNA]</scope>
    <source>
        <strain evidence="3 4">NIT-T3</strain>
    </source>
</reference>
<feature type="domain" description="Rhodanese" evidence="2">
    <location>
        <begin position="174"/>
        <end position="266"/>
    </location>
</feature>
<dbReference type="PANTHER" id="PTHR43031:SF1">
    <property type="entry name" value="PYRIDINE NUCLEOTIDE-DISULPHIDE OXIDOREDUCTASE"/>
    <property type="match status" value="1"/>
</dbReference>
<evidence type="ECO:0000313" key="3">
    <source>
        <dbReference type="EMBL" id="BCR03047.1"/>
    </source>
</evidence>
<gene>
    <name evidence="3" type="ORF">DESUT3_01160</name>
</gene>
<dbReference type="EMBL" id="AP024355">
    <property type="protein sequence ID" value="BCR03047.1"/>
    <property type="molecule type" value="Genomic_DNA"/>
</dbReference>
<evidence type="ECO:0000259" key="2">
    <source>
        <dbReference type="PROSITE" id="PS50206"/>
    </source>
</evidence>